<proteinExistence type="predicted"/>
<feature type="compositionally biased region" description="Acidic residues" evidence="1">
    <location>
        <begin position="624"/>
        <end position="670"/>
    </location>
</feature>
<feature type="compositionally biased region" description="Basic residues" evidence="1">
    <location>
        <begin position="674"/>
        <end position="698"/>
    </location>
</feature>
<name>A0A914KLE7_MELIC</name>
<feature type="compositionally biased region" description="Basic and acidic residues" evidence="1">
    <location>
        <begin position="307"/>
        <end position="323"/>
    </location>
</feature>
<feature type="compositionally biased region" description="Acidic residues" evidence="1">
    <location>
        <begin position="28"/>
        <end position="37"/>
    </location>
</feature>
<dbReference type="AlphaFoldDB" id="A0A914KLE7"/>
<evidence type="ECO:0000256" key="1">
    <source>
        <dbReference type="SAM" id="MobiDB-lite"/>
    </source>
</evidence>
<accession>A0A914KLE7</accession>
<protein>
    <submittedName>
        <fullName evidence="3">Uncharacterized protein</fullName>
    </submittedName>
</protein>
<sequence length="989" mass="113623">MPNVLQTEEDDEEYDEDEEWTYEYVTDSGEEWDEDEIKDEKKAKMEEKENREVKKREEEEKKKKEEERKKTEEKKQLEEKKRKEEERKKTEEKKKAEEKKKLEERKKMEETKKTEEKKAEDKKTEEKKKLEDLTKKSKSERKKEEVKKDEKKTAEMKKVEDKKKVEETKKKVEDLTKKSKTEAKKGEENVKMTKNENKGPPKRTPIPPPKPATGRKQKEETKATTTTTKPPTPLTTKKVTTSTPEKSKSGESATEIGTKTEKEIPKKAAPTLPPRKPAGTSEQPKKEEKKLEGSRSVSPVKKGVLKPTEKETSHKSKQEETTTKPRRSTVEQLTKEDQKDKRLSAARGSSVVRIKEPEEEENKKSTRKTIPRSHSLAGSEDPRNLTNSAASNRKSSSPFRSSSPVKSVNERRKAFINPEAPQLVIDNVPRGNLLARFLKNPPKPPSPPPKKEFKWALPTTSKATESTYWKPPPKPQPYKSSAPEYKENPLIIEPILFPEEQKVYEEEKRKEEEEKTGGKKGEKKGGKVEEKKGTGKIEEKNIGKKKEGDIKKTAKPEVKKETGKKDEVKKSPAKKEEKETGKKKEVKEDVKKENLKDKEVKGKEEKKEEKDEKKGDEKKGKEEKEEEEKIVDEDMEDEEENMEDEELSAELDEEEENVEDEDKENEEEDEEPKKKKRRKSKKNKKPKKVKAEKPKRKWVPPPRPPPEAIEMPPEERHLWEIGREEVRHGNRPAKMYAKREKADSIDLPYVFPWEACPALQSQTGMCAFGTHRDPKTKVDQGHIELVQGALKPETILPLFEESERTIAAQNELTSFGAHRKNVGKIVDSHEYISDDKLHLSEGIIPRHMQGSVQSHDLDPIWGNLRSQTTKVWQPDGTRTELQCAPDSNTIIGRQFAPANPENRAGNNIMDRRRLTIQQIEGIGELKPSRLSECIVPKIFSTDFISLKSGADFGAFRPTKMETVGGLGMSFDDEKLCKLVIPYQTAASLR</sequence>
<evidence type="ECO:0000313" key="2">
    <source>
        <dbReference type="Proteomes" id="UP000887563"/>
    </source>
</evidence>
<feature type="compositionally biased region" description="Basic and acidic residues" evidence="1">
    <location>
        <begin position="38"/>
        <end position="199"/>
    </location>
</feature>
<feature type="compositionally biased region" description="Basic and acidic residues" evidence="1">
    <location>
        <begin position="499"/>
        <end position="623"/>
    </location>
</feature>
<feature type="compositionally biased region" description="Basic and acidic residues" evidence="1">
    <location>
        <begin position="353"/>
        <end position="364"/>
    </location>
</feature>
<evidence type="ECO:0000313" key="3">
    <source>
        <dbReference type="WBParaSite" id="Minc3s00040g02284"/>
    </source>
</evidence>
<organism evidence="2 3">
    <name type="scientific">Meloidogyne incognita</name>
    <name type="common">Southern root-knot nematode worm</name>
    <name type="synonym">Oxyuris incognita</name>
    <dbReference type="NCBI Taxonomy" id="6306"/>
    <lineage>
        <taxon>Eukaryota</taxon>
        <taxon>Metazoa</taxon>
        <taxon>Ecdysozoa</taxon>
        <taxon>Nematoda</taxon>
        <taxon>Chromadorea</taxon>
        <taxon>Rhabditida</taxon>
        <taxon>Tylenchina</taxon>
        <taxon>Tylenchomorpha</taxon>
        <taxon>Tylenchoidea</taxon>
        <taxon>Meloidogynidae</taxon>
        <taxon>Meloidogyninae</taxon>
        <taxon>Meloidogyne</taxon>
        <taxon>Meloidogyne incognita group</taxon>
    </lineage>
</organism>
<reference evidence="3" key="1">
    <citation type="submission" date="2022-11" db="UniProtKB">
        <authorList>
            <consortium name="WormBaseParasite"/>
        </authorList>
    </citation>
    <scope>IDENTIFICATION</scope>
</reference>
<feature type="compositionally biased region" description="Polar residues" evidence="1">
    <location>
        <begin position="458"/>
        <end position="467"/>
    </location>
</feature>
<keyword evidence="2" id="KW-1185">Reference proteome</keyword>
<feature type="compositionally biased region" description="Pro residues" evidence="1">
    <location>
        <begin position="202"/>
        <end position="211"/>
    </location>
</feature>
<feature type="compositionally biased region" description="Low complexity" evidence="1">
    <location>
        <begin position="391"/>
        <end position="407"/>
    </location>
</feature>
<feature type="compositionally biased region" description="Basic and acidic residues" evidence="1">
    <location>
        <begin position="283"/>
        <end position="293"/>
    </location>
</feature>
<feature type="compositionally biased region" description="Low complexity" evidence="1">
    <location>
        <begin position="223"/>
        <end position="244"/>
    </location>
</feature>
<dbReference type="WBParaSite" id="Minc3s00040g02284">
    <property type="protein sequence ID" value="Minc3s00040g02284"/>
    <property type="gene ID" value="Minc3s00040g02284"/>
</dbReference>
<feature type="compositionally biased region" description="Basic and acidic residues" evidence="1">
    <location>
        <begin position="333"/>
        <end position="343"/>
    </location>
</feature>
<feature type="region of interest" description="Disordered" evidence="1">
    <location>
        <begin position="1"/>
        <end position="710"/>
    </location>
</feature>
<dbReference type="Proteomes" id="UP000887563">
    <property type="component" value="Unplaced"/>
</dbReference>
<feature type="compositionally biased region" description="Acidic residues" evidence="1">
    <location>
        <begin position="7"/>
        <end position="21"/>
    </location>
</feature>